<dbReference type="PROSITE" id="PS50090">
    <property type="entry name" value="MYB_LIKE"/>
    <property type="match status" value="1"/>
</dbReference>
<feature type="domain" description="Myb-like" evidence="2">
    <location>
        <begin position="375"/>
        <end position="430"/>
    </location>
</feature>
<evidence type="ECO:0000313" key="4">
    <source>
        <dbReference type="EMBL" id="KAG5165658.1"/>
    </source>
</evidence>
<dbReference type="EMBL" id="JAFIQS010000009">
    <property type="protein sequence ID" value="KAG5165658.1"/>
    <property type="molecule type" value="Genomic_DNA"/>
</dbReference>
<dbReference type="OrthoDB" id="424753at2759"/>
<dbReference type="PROSITE" id="PS51294">
    <property type="entry name" value="HTH_MYB"/>
    <property type="match status" value="1"/>
</dbReference>
<feature type="compositionally biased region" description="Pro residues" evidence="1">
    <location>
        <begin position="262"/>
        <end position="275"/>
    </location>
</feature>
<evidence type="ECO:0000256" key="1">
    <source>
        <dbReference type="SAM" id="MobiDB-lite"/>
    </source>
</evidence>
<dbReference type="Gene3D" id="1.10.10.60">
    <property type="entry name" value="Homeodomain-like"/>
    <property type="match status" value="1"/>
</dbReference>
<feature type="compositionally biased region" description="Acidic residues" evidence="1">
    <location>
        <begin position="303"/>
        <end position="312"/>
    </location>
</feature>
<dbReference type="CDD" id="cd00167">
    <property type="entry name" value="SANT"/>
    <property type="match status" value="1"/>
</dbReference>
<evidence type="ECO:0008006" key="5">
    <source>
        <dbReference type="Google" id="ProtNLM"/>
    </source>
</evidence>
<feature type="region of interest" description="Disordered" evidence="1">
    <location>
        <begin position="254"/>
        <end position="380"/>
    </location>
</feature>
<dbReference type="InterPro" id="IPR009057">
    <property type="entry name" value="Homeodomain-like_sf"/>
</dbReference>
<dbReference type="SUPFAM" id="SSF46689">
    <property type="entry name" value="Homeodomain-like"/>
    <property type="match status" value="1"/>
</dbReference>
<evidence type="ECO:0000259" key="3">
    <source>
        <dbReference type="PROSITE" id="PS51294"/>
    </source>
</evidence>
<dbReference type="SMART" id="SM00717">
    <property type="entry name" value="SANT"/>
    <property type="match status" value="1"/>
</dbReference>
<feature type="region of interest" description="Disordered" evidence="1">
    <location>
        <begin position="162"/>
        <end position="181"/>
    </location>
</feature>
<feature type="compositionally biased region" description="Basic residues" evidence="1">
    <location>
        <begin position="325"/>
        <end position="341"/>
    </location>
</feature>
<feature type="compositionally biased region" description="Acidic residues" evidence="1">
    <location>
        <begin position="345"/>
        <end position="354"/>
    </location>
</feature>
<accession>A0A8H7XTZ3</accession>
<dbReference type="AlphaFoldDB" id="A0A8H7XTZ3"/>
<comment type="caution">
    <text evidence="4">The sequence shown here is derived from an EMBL/GenBank/DDBJ whole genome shotgun (WGS) entry which is preliminary data.</text>
</comment>
<dbReference type="Pfam" id="PF00249">
    <property type="entry name" value="Myb_DNA-binding"/>
    <property type="match status" value="1"/>
</dbReference>
<dbReference type="PANTHER" id="PTHR22705">
    <property type="entry name" value="ZINC FINGER, ZZ DOMAIN CONTAINING 3"/>
    <property type="match status" value="1"/>
</dbReference>
<feature type="domain" description="HTH myb-type" evidence="3">
    <location>
        <begin position="375"/>
        <end position="434"/>
    </location>
</feature>
<name>A0A8H7XTZ3_PSICU</name>
<dbReference type="InterPro" id="IPR017930">
    <property type="entry name" value="Myb_dom"/>
</dbReference>
<dbReference type="InterPro" id="IPR001005">
    <property type="entry name" value="SANT/Myb"/>
</dbReference>
<dbReference type="InterPro" id="IPR037830">
    <property type="entry name" value="ZZZ3"/>
</dbReference>
<reference evidence="4" key="1">
    <citation type="submission" date="2021-02" db="EMBL/GenBank/DDBJ databases">
        <title>Psilocybe cubensis genome.</title>
        <authorList>
            <person name="Mckernan K.J."/>
            <person name="Crawford S."/>
            <person name="Trippe A."/>
            <person name="Kane L.T."/>
            <person name="Mclaughlin S."/>
        </authorList>
    </citation>
    <scope>NUCLEOTIDE SEQUENCE [LARGE SCALE GENOMIC DNA]</scope>
    <source>
        <strain evidence="4">MGC-MH-2018</strain>
    </source>
</reference>
<evidence type="ECO:0000259" key="2">
    <source>
        <dbReference type="PROSITE" id="PS50090"/>
    </source>
</evidence>
<organism evidence="4">
    <name type="scientific">Psilocybe cubensis</name>
    <name type="common">Psychedelic mushroom</name>
    <name type="synonym">Stropharia cubensis</name>
    <dbReference type="NCBI Taxonomy" id="181762"/>
    <lineage>
        <taxon>Eukaryota</taxon>
        <taxon>Fungi</taxon>
        <taxon>Dikarya</taxon>
        <taxon>Basidiomycota</taxon>
        <taxon>Agaricomycotina</taxon>
        <taxon>Agaricomycetes</taxon>
        <taxon>Agaricomycetidae</taxon>
        <taxon>Agaricales</taxon>
        <taxon>Agaricineae</taxon>
        <taxon>Strophariaceae</taxon>
        <taxon>Psilocybe</taxon>
    </lineage>
</organism>
<sequence>MDEQNHAQTLQALEVFISTQRTLLAQQRADIERLQRLKVDIVQRPSHFLSNLSNELDDNAFRLSEQASCRLTLPKDIDWAVFEKSGTFPFLAILQNFIERSTDRTQPTDTGPLRTLAQCKRDEIASRAQPSQTQRPSSLSDLQRFVKRSRRTILDPILARFAAMSPEPESSSEEELDPIERQRRLEQQKIRELKQRKIRGGCALRMPLSSKAGSMGVFIREDVAEEAMALDVSIDDDDGEKGTITATPQFDVEMDASDGEVPLPPPMGKQLPIPPKIKKVSSSSASTRVHRGGKKNLPPPPVFDDDDDDDDISPFAPLPDNPPAPRKKTKPKALAKTKRKKNDFEDGSEDDDYYGADPAEEIKTKSKARGNGKPKPETYKQAWSESEQNLLEQLLEQIPEGEKFRWQKISRAMGGRRTPRQVASRVQKYFEKLKKFGLMIDGD</sequence>
<protein>
    <recommendedName>
        <fullName evidence="5">Myb-like domain-containing protein</fullName>
    </recommendedName>
</protein>
<dbReference type="PANTHER" id="PTHR22705:SF0">
    <property type="entry name" value="ZZ-TYPE ZINC FINGER-CONTAINING PROTEIN 3"/>
    <property type="match status" value="1"/>
</dbReference>
<proteinExistence type="predicted"/>
<gene>
    <name evidence="4" type="ORF">JR316_009241</name>
</gene>